<dbReference type="RefSeq" id="WP_165270638.1">
    <property type="nucleotide sequence ID" value="NZ_JAALLS010000023.1"/>
</dbReference>
<dbReference type="SUPFAM" id="SSF56935">
    <property type="entry name" value="Porins"/>
    <property type="match status" value="1"/>
</dbReference>
<dbReference type="AlphaFoldDB" id="A0A6M1T0N5"/>
<evidence type="ECO:0000313" key="12">
    <source>
        <dbReference type="Proteomes" id="UP000479132"/>
    </source>
</evidence>
<protein>
    <submittedName>
        <fullName evidence="11">TonB-dependent receptor</fullName>
    </submittedName>
</protein>
<evidence type="ECO:0000256" key="9">
    <source>
        <dbReference type="ARBA" id="ARBA00023237"/>
    </source>
</evidence>
<dbReference type="GO" id="GO:0044718">
    <property type="term" value="P:siderophore transmembrane transport"/>
    <property type="evidence" value="ECO:0007669"/>
    <property type="project" value="TreeGrafter"/>
</dbReference>
<evidence type="ECO:0000256" key="8">
    <source>
        <dbReference type="ARBA" id="ARBA00023170"/>
    </source>
</evidence>
<evidence type="ECO:0000256" key="6">
    <source>
        <dbReference type="ARBA" id="ARBA00023077"/>
    </source>
</evidence>
<gene>
    <name evidence="11" type="ORF">G3569_14965</name>
</gene>
<keyword evidence="2" id="KW-0813">Transport</keyword>
<keyword evidence="5" id="KW-0732">Signal</keyword>
<keyword evidence="9" id="KW-0998">Cell outer membrane</keyword>
<accession>A0A6M1T0N5</accession>
<keyword evidence="6" id="KW-0798">TonB box</keyword>
<dbReference type="GO" id="GO:0009279">
    <property type="term" value="C:cell outer membrane"/>
    <property type="evidence" value="ECO:0007669"/>
    <property type="project" value="UniProtKB-SubCell"/>
</dbReference>
<dbReference type="InterPro" id="IPR000531">
    <property type="entry name" value="Beta-barrel_TonB"/>
</dbReference>
<organism evidence="11 12">
    <name type="scientific">Fodinibius halophilus</name>
    <dbReference type="NCBI Taxonomy" id="1736908"/>
    <lineage>
        <taxon>Bacteria</taxon>
        <taxon>Pseudomonadati</taxon>
        <taxon>Balneolota</taxon>
        <taxon>Balneolia</taxon>
        <taxon>Balneolales</taxon>
        <taxon>Balneolaceae</taxon>
        <taxon>Fodinibius</taxon>
    </lineage>
</organism>
<dbReference type="PANTHER" id="PTHR30069:SF29">
    <property type="entry name" value="HEMOGLOBIN AND HEMOGLOBIN-HAPTOGLOBIN-BINDING PROTEIN 1-RELATED"/>
    <property type="match status" value="1"/>
</dbReference>
<dbReference type="EMBL" id="JAALLS010000023">
    <property type="protein sequence ID" value="NGP89658.1"/>
    <property type="molecule type" value="Genomic_DNA"/>
</dbReference>
<keyword evidence="8 11" id="KW-0675">Receptor</keyword>
<dbReference type="Pfam" id="PF13715">
    <property type="entry name" value="CarbopepD_reg_2"/>
    <property type="match status" value="1"/>
</dbReference>
<dbReference type="Gene3D" id="2.60.40.1120">
    <property type="entry name" value="Carboxypeptidase-like, regulatory domain"/>
    <property type="match status" value="1"/>
</dbReference>
<name>A0A6M1T0N5_9BACT</name>
<evidence type="ECO:0000256" key="3">
    <source>
        <dbReference type="ARBA" id="ARBA00022452"/>
    </source>
</evidence>
<keyword evidence="3" id="KW-1134">Transmembrane beta strand</keyword>
<evidence type="ECO:0000313" key="11">
    <source>
        <dbReference type="EMBL" id="NGP89658.1"/>
    </source>
</evidence>
<comment type="subcellular location">
    <subcellularLocation>
        <location evidence="1">Cell outer membrane</location>
        <topology evidence="1">Multi-pass membrane protein</topology>
    </subcellularLocation>
</comment>
<dbReference type="SUPFAM" id="SSF49464">
    <property type="entry name" value="Carboxypeptidase regulatory domain-like"/>
    <property type="match status" value="1"/>
</dbReference>
<dbReference type="InterPro" id="IPR036942">
    <property type="entry name" value="Beta-barrel_TonB_sf"/>
</dbReference>
<evidence type="ECO:0000256" key="7">
    <source>
        <dbReference type="ARBA" id="ARBA00023136"/>
    </source>
</evidence>
<evidence type="ECO:0000256" key="4">
    <source>
        <dbReference type="ARBA" id="ARBA00022692"/>
    </source>
</evidence>
<evidence type="ECO:0000256" key="2">
    <source>
        <dbReference type="ARBA" id="ARBA00022448"/>
    </source>
</evidence>
<dbReference type="Gene3D" id="2.40.170.20">
    <property type="entry name" value="TonB-dependent receptor, beta-barrel domain"/>
    <property type="match status" value="1"/>
</dbReference>
<dbReference type="InterPro" id="IPR008969">
    <property type="entry name" value="CarboxyPept-like_regulatory"/>
</dbReference>
<dbReference type="GO" id="GO:0015344">
    <property type="term" value="F:siderophore uptake transmembrane transporter activity"/>
    <property type="evidence" value="ECO:0007669"/>
    <property type="project" value="TreeGrafter"/>
</dbReference>
<sequence length="751" mass="83879">MFYESNRGSYLLFLLLTVGLITCFSNVSRAQHNGSPTEITGEVTGEENESLYLAHVMIKGSTMGDVTNQQGQYKFKVDTVGTVTVVASMVGYKSTEKKIDLSSGEVITLDFDLNVKSSSLGEAKVTANAFTTGAGEGVTLSPTEVVTTPGAAADIFRALKTFPGVSNIDEGSGLFVRGGNVNEVSFILGQASVVHPYKYETPTGGVFGTIPPFLVSGTHFSTGGFSAKYGNALSAVLAMESKGMPNNTSFNTNIGIGAFSAGGAVSIIPQKLGAHFSGNKSLTGFMFDLNGLADEFRETPRSKDGNLSIIAKPAHGTTIKLFNYLNTSKVGVRVPQPSFDAIFRGDDQNRLHNLQWKQLWDEWLIKTSVSVNNYKKDQRYGGLVLDEEDRTYKFRSDVEFTPGQKVSWYGGFEWIRRENNFLGEVPERKGILAPSAGFVSLDEKYATDYVGGYLETEYQLVPPLQLRLGVRADYEDSSAKGTIDPRFSVTYRVSNTSSFRLATGRYHQYAEPFQYNTVSGNKDLRPQEAWHYIAGYEYKKDLYHLRLEGYYKSYDELIIEGKKEELNNTGYGEAYGADVFFKYSDFMRTPFNGWISYSFLRSKRLYPRQLQQGVEYEYAPSAFDITHNLNVVGKAKIIGMLTGGITYRYSTGRPFTPVINARATSKNYYLPVEGAIHSERLPNFHRMDVNLSYYWVPMKDWSVIFYASVSNLLNHNNVMDYAYNNDYSKRKPVYSNYRRFVYAGATVNIKL</sequence>
<feature type="domain" description="TonB-dependent receptor-like beta-barrel" evidence="10">
    <location>
        <begin position="342"/>
        <end position="712"/>
    </location>
</feature>
<comment type="caution">
    <text evidence="11">The sequence shown here is derived from an EMBL/GenBank/DDBJ whole genome shotgun (WGS) entry which is preliminary data.</text>
</comment>
<dbReference type="Pfam" id="PF00593">
    <property type="entry name" value="TonB_dep_Rec_b-barrel"/>
    <property type="match status" value="1"/>
</dbReference>
<proteinExistence type="predicted"/>
<evidence type="ECO:0000259" key="10">
    <source>
        <dbReference type="Pfam" id="PF00593"/>
    </source>
</evidence>
<dbReference type="PANTHER" id="PTHR30069">
    <property type="entry name" value="TONB-DEPENDENT OUTER MEMBRANE RECEPTOR"/>
    <property type="match status" value="1"/>
</dbReference>
<dbReference type="Proteomes" id="UP000479132">
    <property type="component" value="Unassembled WGS sequence"/>
</dbReference>
<keyword evidence="12" id="KW-1185">Reference proteome</keyword>
<evidence type="ECO:0000256" key="1">
    <source>
        <dbReference type="ARBA" id="ARBA00004571"/>
    </source>
</evidence>
<keyword evidence="7" id="KW-0472">Membrane</keyword>
<evidence type="ECO:0000256" key="5">
    <source>
        <dbReference type="ARBA" id="ARBA00022729"/>
    </source>
</evidence>
<dbReference type="InterPro" id="IPR039426">
    <property type="entry name" value="TonB-dep_rcpt-like"/>
</dbReference>
<keyword evidence="4" id="KW-0812">Transmembrane</keyword>
<reference evidence="11 12" key="1">
    <citation type="submission" date="2020-02" db="EMBL/GenBank/DDBJ databases">
        <title>Aliifodinibius halophilus 2W32, complete genome.</title>
        <authorList>
            <person name="Li Y."/>
            <person name="Wu S."/>
        </authorList>
    </citation>
    <scope>NUCLEOTIDE SEQUENCE [LARGE SCALE GENOMIC DNA]</scope>
    <source>
        <strain evidence="11 12">2W32</strain>
    </source>
</reference>